<evidence type="ECO:0000256" key="3">
    <source>
        <dbReference type="ARBA" id="ARBA00022448"/>
    </source>
</evidence>
<evidence type="ECO:0000313" key="13">
    <source>
        <dbReference type="Proteomes" id="UP000265800"/>
    </source>
</evidence>
<feature type="transmembrane region" description="Helical" evidence="10">
    <location>
        <begin position="187"/>
        <end position="204"/>
    </location>
</feature>
<keyword evidence="5" id="KW-0997">Cell inner membrane</keyword>
<dbReference type="GO" id="GO:0042918">
    <property type="term" value="P:alkanesulfonate transmembrane transport"/>
    <property type="evidence" value="ECO:0007669"/>
    <property type="project" value="UniProtKB-ARBA"/>
</dbReference>
<comment type="similarity">
    <text evidence="10">Belongs to the binding-protein-dependent transport system permease family.</text>
</comment>
<dbReference type="Gene3D" id="1.10.3720.10">
    <property type="entry name" value="MetI-like"/>
    <property type="match status" value="1"/>
</dbReference>
<dbReference type="InterPro" id="IPR005889">
    <property type="entry name" value="NtrB"/>
</dbReference>
<keyword evidence="7 10" id="KW-1133">Transmembrane helix</keyword>
<reference evidence="12 13" key="1">
    <citation type="submission" date="2018-08" db="EMBL/GenBank/DDBJ databases">
        <title>Meiothermus luteus KCTC 52599 genome sequencing project.</title>
        <authorList>
            <person name="Da Costa M.S."/>
            <person name="Albuquerque L."/>
            <person name="Raposo P."/>
            <person name="Froufe H.J.C."/>
            <person name="Barroso C.S."/>
            <person name="Egas C."/>
        </authorList>
    </citation>
    <scope>NUCLEOTIDE SEQUENCE [LARGE SCALE GENOMIC DNA]</scope>
    <source>
        <strain evidence="12 13">KCTC 52599</strain>
    </source>
</reference>
<dbReference type="GO" id="GO:0005886">
    <property type="term" value="C:plasma membrane"/>
    <property type="evidence" value="ECO:0007669"/>
    <property type="project" value="UniProtKB-SubCell"/>
</dbReference>
<dbReference type="PROSITE" id="PS50928">
    <property type="entry name" value="ABC_TM1"/>
    <property type="match status" value="1"/>
</dbReference>
<feature type="transmembrane region" description="Helical" evidence="10">
    <location>
        <begin position="145"/>
        <end position="166"/>
    </location>
</feature>
<dbReference type="InterPro" id="IPR000515">
    <property type="entry name" value="MetI-like"/>
</dbReference>
<proteinExistence type="inferred from homology"/>
<evidence type="ECO:0000256" key="5">
    <source>
        <dbReference type="ARBA" id="ARBA00022519"/>
    </source>
</evidence>
<evidence type="ECO:0000256" key="1">
    <source>
        <dbReference type="ARBA" id="ARBA00004533"/>
    </source>
</evidence>
<dbReference type="CDD" id="cd06261">
    <property type="entry name" value="TM_PBP2"/>
    <property type="match status" value="1"/>
</dbReference>
<feature type="transmembrane region" description="Helical" evidence="10">
    <location>
        <begin position="88"/>
        <end position="107"/>
    </location>
</feature>
<sequence>MQRAALFGRSTRKKLKAPRWIWSSLSVVVGFLLFGAVWYLLSHTVAPRVPDPLATLQTFLELIRNPFYDNGPNDKGIAIQLGVSLLRVFAGFLLGVLIALPLGVLVGSSELLRGALNPVIQLLRPVSPLAWFPVGLAAFAASEKAAVFVIAICSLWPTLINTAAGIASVPEDYKNVARVFRFSPWKYLTRVLLPYALVYILTGFRLGLGIAWMVIVAAEMLSGGTGVGFFIWDSYNALDLNRVMAAILLVGLVGWVLDSVLGYALRKVRV</sequence>
<gene>
    <name evidence="12" type="primary">cmpB</name>
    <name evidence="12" type="ORF">Mlute_00241</name>
</gene>
<feature type="transmembrane region" description="Helical" evidence="10">
    <location>
        <begin position="243"/>
        <end position="265"/>
    </location>
</feature>
<evidence type="ECO:0000256" key="9">
    <source>
        <dbReference type="ARBA" id="ARBA00023136"/>
    </source>
</evidence>
<feature type="domain" description="ABC transmembrane type-1" evidence="11">
    <location>
        <begin position="81"/>
        <end position="261"/>
    </location>
</feature>
<dbReference type="AlphaFoldDB" id="A0A399F1Z8"/>
<dbReference type="PANTHER" id="PTHR30151:SF7">
    <property type="entry name" value="NITRATE IMPORT PERMEASE PROTEIN NRTB"/>
    <property type="match status" value="1"/>
</dbReference>
<dbReference type="PANTHER" id="PTHR30151">
    <property type="entry name" value="ALKANE SULFONATE ABC TRANSPORTER-RELATED, MEMBRANE SUBUNIT"/>
    <property type="match status" value="1"/>
</dbReference>
<dbReference type="OrthoDB" id="9804353at2"/>
<organism evidence="12 13">
    <name type="scientific">Meiothermus luteus</name>
    <dbReference type="NCBI Taxonomy" id="2026184"/>
    <lineage>
        <taxon>Bacteria</taxon>
        <taxon>Thermotogati</taxon>
        <taxon>Deinococcota</taxon>
        <taxon>Deinococci</taxon>
        <taxon>Thermales</taxon>
        <taxon>Thermaceae</taxon>
        <taxon>Meiothermus</taxon>
    </lineage>
</organism>
<dbReference type="Proteomes" id="UP000265800">
    <property type="component" value="Unassembled WGS sequence"/>
</dbReference>
<keyword evidence="6 10" id="KW-0812">Transmembrane</keyword>
<dbReference type="EMBL" id="QWKZ01000004">
    <property type="protein sequence ID" value="RIH89726.1"/>
    <property type="molecule type" value="Genomic_DNA"/>
</dbReference>
<feature type="transmembrane region" description="Helical" evidence="10">
    <location>
        <begin position="210"/>
        <end position="231"/>
    </location>
</feature>
<dbReference type="NCBIfam" id="TIGR01183">
    <property type="entry name" value="ntrB"/>
    <property type="match status" value="1"/>
</dbReference>
<evidence type="ECO:0000256" key="4">
    <source>
        <dbReference type="ARBA" id="ARBA00022475"/>
    </source>
</evidence>
<keyword evidence="13" id="KW-1185">Reference proteome</keyword>
<keyword evidence="3 10" id="KW-0813">Transport</keyword>
<dbReference type="InterPro" id="IPR035906">
    <property type="entry name" value="MetI-like_sf"/>
</dbReference>
<evidence type="ECO:0000256" key="8">
    <source>
        <dbReference type="ARBA" id="ARBA00023065"/>
    </source>
</evidence>
<evidence type="ECO:0000256" key="10">
    <source>
        <dbReference type="RuleBase" id="RU363032"/>
    </source>
</evidence>
<evidence type="ECO:0000259" key="11">
    <source>
        <dbReference type="PROSITE" id="PS50928"/>
    </source>
</evidence>
<dbReference type="SUPFAM" id="SSF161098">
    <property type="entry name" value="MetI-like"/>
    <property type="match status" value="1"/>
</dbReference>
<name>A0A399F1Z8_9DEIN</name>
<accession>A0A399F1Z8</accession>
<comment type="subcellular location">
    <subcellularLocation>
        <location evidence="1">Cell inner membrane</location>
    </subcellularLocation>
    <subcellularLocation>
        <location evidence="2 10">Cell membrane</location>
        <topology evidence="2 10">Multi-pass membrane protein</topology>
    </subcellularLocation>
</comment>
<keyword evidence="9 10" id="KW-0472">Membrane</keyword>
<dbReference type="Pfam" id="PF00528">
    <property type="entry name" value="BPD_transp_1"/>
    <property type="match status" value="1"/>
</dbReference>
<dbReference type="FunFam" id="1.10.3720.10:FF:000003">
    <property type="entry name" value="Aliphatic sulfonate ABC transporter permease"/>
    <property type="match status" value="1"/>
</dbReference>
<dbReference type="GO" id="GO:0015112">
    <property type="term" value="F:nitrate transmembrane transporter activity"/>
    <property type="evidence" value="ECO:0007669"/>
    <property type="project" value="InterPro"/>
</dbReference>
<comment type="caution">
    <text evidence="12">The sequence shown here is derived from an EMBL/GenBank/DDBJ whole genome shotgun (WGS) entry which is preliminary data.</text>
</comment>
<protein>
    <submittedName>
        <fullName evidence="12">Bicarbonate transport system permease protein CmpB</fullName>
    </submittedName>
</protein>
<keyword evidence="4" id="KW-1003">Cell membrane</keyword>
<feature type="transmembrane region" description="Helical" evidence="10">
    <location>
        <begin position="20"/>
        <end position="41"/>
    </location>
</feature>
<evidence type="ECO:0000256" key="6">
    <source>
        <dbReference type="ARBA" id="ARBA00022692"/>
    </source>
</evidence>
<keyword evidence="8" id="KW-0406">Ion transport</keyword>
<evidence type="ECO:0000313" key="12">
    <source>
        <dbReference type="EMBL" id="RIH89726.1"/>
    </source>
</evidence>
<evidence type="ECO:0000256" key="2">
    <source>
        <dbReference type="ARBA" id="ARBA00004651"/>
    </source>
</evidence>
<dbReference type="GO" id="GO:0006811">
    <property type="term" value="P:monoatomic ion transport"/>
    <property type="evidence" value="ECO:0007669"/>
    <property type="project" value="UniProtKB-KW"/>
</dbReference>
<evidence type="ECO:0000256" key="7">
    <source>
        <dbReference type="ARBA" id="ARBA00022989"/>
    </source>
</evidence>